<protein>
    <submittedName>
        <fullName evidence="3">Uncharacterized protein</fullName>
    </submittedName>
</protein>
<dbReference type="EMBL" id="JAIVGD010000001">
    <property type="protein sequence ID" value="KAH0782297.1"/>
    <property type="molecule type" value="Genomic_DNA"/>
</dbReference>
<feature type="region of interest" description="Disordered" evidence="1">
    <location>
        <begin position="1"/>
        <end position="20"/>
    </location>
</feature>
<reference evidence="3 4" key="1">
    <citation type="journal article" date="2021" name="bioRxiv">
        <title>Chromosome-scale and haplotype-resolved genome assembly of a tetraploid potato cultivar.</title>
        <authorList>
            <person name="Sun H."/>
            <person name="Jiao W.-B."/>
            <person name="Krause K."/>
            <person name="Campoy J.A."/>
            <person name="Goel M."/>
            <person name="Folz-Donahue K."/>
            <person name="Kukat C."/>
            <person name="Huettel B."/>
            <person name="Schneeberger K."/>
        </authorList>
    </citation>
    <scope>NUCLEOTIDE SEQUENCE [LARGE SCALE GENOMIC DNA]</scope>
    <source>
        <strain evidence="3">SolTubOtavaFocal</strain>
        <tissue evidence="3">Leaves</tissue>
    </source>
</reference>
<keyword evidence="2" id="KW-0472">Membrane</keyword>
<keyword evidence="4" id="KW-1185">Reference proteome</keyword>
<feature type="region of interest" description="Disordered" evidence="1">
    <location>
        <begin position="57"/>
        <end position="79"/>
    </location>
</feature>
<accession>A0ABQ7WQN9</accession>
<organism evidence="3 4">
    <name type="scientific">Solanum tuberosum</name>
    <name type="common">Potato</name>
    <dbReference type="NCBI Taxonomy" id="4113"/>
    <lineage>
        <taxon>Eukaryota</taxon>
        <taxon>Viridiplantae</taxon>
        <taxon>Streptophyta</taxon>
        <taxon>Embryophyta</taxon>
        <taxon>Tracheophyta</taxon>
        <taxon>Spermatophyta</taxon>
        <taxon>Magnoliopsida</taxon>
        <taxon>eudicotyledons</taxon>
        <taxon>Gunneridae</taxon>
        <taxon>Pentapetalae</taxon>
        <taxon>asterids</taxon>
        <taxon>lamiids</taxon>
        <taxon>Solanales</taxon>
        <taxon>Solanaceae</taxon>
        <taxon>Solanoideae</taxon>
        <taxon>Solaneae</taxon>
        <taxon>Solanum</taxon>
    </lineage>
</organism>
<evidence type="ECO:0000313" key="3">
    <source>
        <dbReference type="EMBL" id="KAH0782297.1"/>
    </source>
</evidence>
<evidence type="ECO:0000256" key="1">
    <source>
        <dbReference type="SAM" id="MobiDB-lite"/>
    </source>
</evidence>
<gene>
    <name evidence="3" type="ORF">KY290_001895</name>
</gene>
<proteinExistence type="predicted"/>
<evidence type="ECO:0000256" key="2">
    <source>
        <dbReference type="SAM" id="Phobius"/>
    </source>
</evidence>
<dbReference type="Proteomes" id="UP000826656">
    <property type="component" value="Unassembled WGS sequence"/>
</dbReference>
<evidence type="ECO:0000313" key="4">
    <source>
        <dbReference type="Proteomes" id="UP000826656"/>
    </source>
</evidence>
<keyword evidence="2" id="KW-0812">Transmembrane</keyword>
<comment type="caution">
    <text evidence="3">The sequence shown here is derived from an EMBL/GenBank/DDBJ whole genome shotgun (WGS) entry which is preliminary data.</text>
</comment>
<keyword evidence="2" id="KW-1133">Transmembrane helix</keyword>
<name>A0ABQ7WQN9_SOLTU</name>
<sequence length="79" mass="8709">MSFQASAISPAGNNTKLNNDDGWQIPNKALWGVVGVVVLCLLCKIICRFRRRNSSKINEANHSDDESKEDSDDEATSKV</sequence>
<feature type="compositionally biased region" description="Polar residues" evidence="1">
    <location>
        <begin position="1"/>
        <end position="17"/>
    </location>
</feature>
<feature type="transmembrane region" description="Helical" evidence="2">
    <location>
        <begin position="29"/>
        <end position="47"/>
    </location>
</feature>
<feature type="compositionally biased region" description="Acidic residues" evidence="1">
    <location>
        <begin position="66"/>
        <end position="79"/>
    </location>
</feature>